<sequence length="100" mass="10751">MRKGEMMMKRGTVVAGGEGGCLSVGPFGGSAASSTLMDAANRHVSASSLVEKTESRMAHLHVVLEFGEEITEEQLHAPFKNNPLHYIAQHICITSGARRE</sequence>
<accession>G5AC68</accession>
<proteinExistence type="predicted"/>
<dbReference type="EMBL" id="JH159163">
    <property type="protein sequence ID" value="EGZ06942.1"/>
    <property type="molecule type" value="Genomic_DNA"/>
</dbReference>
<organism evidence="1 2">
    <name type="scientific">Phytophthora sojae (strain P6497)</name>
    <name type="common">Soybean stem and root rot agent</name>
    <name type="synonym">Phytophthora megasperma f. sp. glycines</name>
    <dbReference type="NCBI Taxonomy" id="1094619"/>
    <lineage>
        <taxon>Eukaryota</taxon>
        <taxon>Sar</taxon>
        <taxon>Stramenopiles</taxon>
        <taxon>Oomycota</taxon>
        <taxon>Peronosporomycetes</taxon>
        <taxon>Peronosporales</taxon>
        <taxon>Peronosporaceae</taxon>
        <taxon>Phytophthora</taxon>
    </lineage>
</organism>
<gene>
    <name evidence="1" type="ORF">PHYSODRAFT_249961</name>
</gene>
<dbReference type="Proteomes" id="UP000002640">
    <property type="component" value="Unassembled WGS sequence"/>
</dbReference>
<dbReference type="InParanoid" id="G5AC68"/>
<evidence type="ECO:0000313" key="1">
    <source>
        <dbReference type="EMBL" id="EGZ06942.1"/>
    </source>
</evidence>
<dbReference type="KEGG" id="psoj:PHYSODRAFT_249961"/>
<dbReference type="AlphaFoldDB" id="G5AC68"/>
<name>G5AC68_PHYSP</name>
<dbReference type="GeneID" id="20637985"/>
<evidence type="ECO:0000313" key="2">
    <source>
        <dbReference type="Proteomes" id="UP000002640"/>
    </source>
</evidence>
<reference evidence="1 2" key="1">
    <citation type="journal article" date="2006" name="Science">
        <title>Phytophthora genome sequences uncover evolutionary origins and mechanisms of pathogenesis.</title>
        <authorList>
            <person name="Tyler B.M."/>
            <person name="Tripathy S."/>
            <person name="Zhang X."/>
            <person name="Dehal P."/>
            <person name="Jiang R.H."/>
            <person name="Aerts A."/>
            <person name="Arredondo F.D."/>
            <person name="Baxter L."/>
            <person name="Bensasson D."/>
            <person name="Beynon J.L."/>
            <person name="Chapman J."/>
            <person name="Damasceno C.M."/>
            <person name="Dorrance A.E."/>
            <person name="Dou D."/>
            <person name="Dickerman A.W."/>
            <person name="Dubchak I.L."/>
            <person name="Garbelotto M."/>
            <person name="Gijzen M."/>
            <person name="Gordon S.G."/>
            <person name="Govers F."/>
            <person name="Grunwald N.J."/>
            <person name="Huang W."/>
            <person name="Ivors K.L."/>
            <person name="Jones R.W."/>
            <person name="Kamoun S."/>
            <person name="Krampis K."/>
            <person name="Lamour K.H."/>
            <person name="Lee M.K."/>
            <person name="McDonald W.H."/>
            <person name="Medina M."/>
            <person name="Meijer H.J."/>
            <person name="Nordberg E.K."/>
            <person name="Maclean D.J."/>
            <person name="Ospina-Giraldo M.D."/>
            <person name="Morris P.F."/>
            <person name="Phuntumart V."/>
            <person name="Putnam N.H."/>
            <person name="Rash S."/>
            <person name="Rose J.K."/>
            <person name="Sakihama Y."/>
            <person name="Salamov A.A."/>
            <person name="Savidor A."/>
            <person name="Scheuring C.F."/>
            <person name="Smith B.M."/>
            <person name="Sobral B.W."/>
            <person name="Terry A."/>
            <person name="Torto-Alalibo T.A."/>
            <person name="Win J."/>
            <person name="Xu Z."/>
            <person name="Zhang H."/>
            <person name="Grigoriev I.V."/>
            <person name="Rokhsar D.S."/>
            <person name="Boore J.L."/>
        </authorList>
    </citation>
    <scope>NUCLEOTIDE SEQUENCE [LARGE SCALE GENOMIC DNA]</scope>
    <source>
        <strain evidence="1 2">P6497</strain>
    </source>
</reference>
<dbReference type="RefSeq" id="XP_009537706.1">
    <property type="nucleotide sequence ID" value="XM_009539411.1"/>
</dbReference>
<keyword evidence="2" id="KW-1185">Reference proteome</keyword>
<protein>
    <submittedName>
        <fullName evidence="1">Uncharacterized protein</fullName>
    </submittedName>
</protein>